<dbReference type="PANTHER" id="PTHR13317">
    <property type="entry name" value="TRANSMEMBRANE ANTERIOR POSTERIOR TRANSFORMATION PROTEIN 1 HOMOLOG"/>
    <property type="match status" value="1"/>
</dbReference>
<feature type="compositionally biased region" description="Basic and acidic residues" evidence="6">
    <location>
        <begin position="583"/>
        <end position="594"/>
    </location>
</feature>
<dbReference type="Proteomes" id="UP000614601">
    <property type="component" value="Unassembled WGS sequence"/>
</dbReference>
<comment type="caution">
    <text evidence="8">The sequence shown here is derived from an EMBL/GenBank/DDBJ whole genome shotgun (WGS) entry which is preliminary data.</text>
</comment>
<organism evidence="8 9">
    <name type="scientific">Bursaphelenchus okinawaensis</name>
    <dbReference type="NCBI Taxonomy" id="465554"/>
    <lineage>
        <taxon>Eukaryota</taxon>
        <taxon>Metazoa</taxon>
        <taxon>Ecdysozoa</taxon>
        <taxon>Nematoda</taxon>
        <taxon>Chromadorea</taxon>
        <taxon>Rhabditida</taxon>
        <taxon>Tylenchina</taxon>
        <taxon>Tylenchomorpha</taxon>
        <taxon>Aphelenchoidea</taxon>
        <taxon>Aphelenchoididae</taxon>
        <taxon>Bursaphelenchus</taxon>
    </lineage>
</organism>
<dbReference type="EMBL" id="CAJFCW020000005">
    <property type="protein sequence ID" value="CAG9122266.1"/>
    <property type="molecule type" value="Genomic_DNA"/>
</dbReference>
<reference evidence="8" key="1">
    <citation type="submission" date="2020-09" db="EMBL/GenBank/DDBJ databases">
        <authorList>
            <person name="Kikuchi T."/>
        </authorList>
    </citation>
    <scope>NUCLEOTIDE SEQUENCE</scope>
    <source>
        <strain evidence="8">SH1</strain>
    </source>
</reference>
<evidence type="ECO:0008006" key="10">
    <source>
        <dbReference type="Google" id="ProtNLM"/>
    </source>
</evidence>
<dbReference type="Pfam" id="PF05346">
    <property type="entry name" value="DUF747"/>
    <property type="match status" value="1"/>
</dbReference>
<evidence type="ECO:0000256" key="6">
    <source>
        <dbReference type="SAM" id="MobiDB-lite"/>
    </source>
</evidence>
<keyword evidence="3 7" id="KW-0812">Transmembrane</keyword>
<keyword evidence="9" id="KW-1185">Reference proteome</keyword>
<proteinExistence type="inferred from homology"/>
<protein>
    <recommendedName>
        <fullName evidence="10">Protein TAPT1 homolog</fullName>
    </recommendedName>
</protein>
<evidence type="ECO:0000256" key="7">
    <source>
        <dbReference type="SAM" id="Phobius"/>
    </source>
</evidence>
<dbReference type="AlphaFoldDB" id="A0A811LDJ6"/>
<dbReference type="Proteomes" id="UP000783686">
    <property type="component" value="Unassembled WGS sequence"/>
</dbReference>
<keyword evidence="5 7" id="KW-0472">Membrane</keyword>
<dbReference type="EMBL" id="CAJFDH010000005">
    <property type="protein sequence ID" value="CAD5226505.1"/>
    <property type="molecule type" value="Genomic_DNA"/>
</dbReference>
<accession>A0A811LDJ6</accession>
<feature type="transmembrane region" description="Helical" evidence="7">
    <location>
        <begin position="442"/>
        <end position="465"/>
    </location>
</feature>
<feature type="region of interest" description="Disordered" evidence="6">
    <location>
        <begin position="539"/>
        <end position="604"/>
    </location>
</feature>
<evidence type="ECO:0000313" key="8">
    <source>
        <dbReference type="EMBL" id="CAD5226505.1"/>
    </source>
</evidence>
<evidence type="ECO:0000256" key="5">
    <source>
        <dbReference type="ARBA" id="ARBA00023136"/>
    </source>
</evidence>
<dbReference type="PANTHER" id="PTHR13317:SF4">
    <property type="entry name" value="TRANSMEMBRANE ANTERIOR POSTERIOR TRANSFORMATION PROTEIN 1 HOMOLOG"/>
    <property type="match status" value="1"/>
</dbReference>
<evidence type="ECO:0000256" key="1">
    <source>
        <dbReference type="ARBA" id="ARBA00004141"/>
    </source>
</evidence>
<comment type="similarity">
    <text evidence="2">Belongs to the TAPT1 family.</text>
</comment>
<evidence type="ECO:0000313" key="9">
    <source>
        <dbReference type="Proteomes" id="UP000614601"/>
    </source>
</evidence>
<dbReference type="InterPro" id="IPR008010">
    <property type="entry name" value="Tatp1"/>
</dbReference>
<keyword evidence="4 7" id="KW-1133">Transmembrane helix</keyword>
<feature type="transmembrane region" description="Helical" evidence="7">
    <location>
        <begin position="254"/>
        <end position="275"/>
    </location>
</feature>
<sequence length="627" mass="72017">MSESPKSTLRRRKTVNLSLDLNQKSQNTCDKNEQERLHPRRSSITLDKVKINDEPIVILDESSIIQNLNDASDDRELLNAVNKDEQLTRQLGIWEFVWMELTRGYSLETHQDRYTEKRRKVYAFFRIPYELEKFLFFGFLHCLDAFCHVFTFLPIRLILAVIGKVAGSRVWTAAETCDFLKISIIIAASYIMQFVDTSMLYHIVRGQGVIKLYIFYNMLEVADKLFSSFGQDILEALFWTASERGGKRKMASTFLQWCATVLYALLHALLVLLQATTLNVAFNSHNQSLLTIMMSNNFVELKGAVFKKFAKPNLFQMSCSDCRERFHTVILLIVVVLRNMTAVNWKLEHLSEMIPDLIMVCIAELIVDWLKHAFITKFNEISAEVYQDFTITLSFDVVRAHEEATFTDFSDVVSRRMGFIPVPIAIMLIRVISQSIDFHTNVYVMVFGFVWLSLLFIKVVNGVFLNSKSVYHVEQFRRLQHQAESELYRRRVLSAKSKSAPSSPKIGLIDFSDILTQATRVPPKGFTVSDVLAELGQYTPEQPTADSPKHEDSPRRCMSVTDLPTQTSKRDNSLPPLAETDEKELKKEEEKDKGQMSPKRRVNDCAELTDVQAYQLLTGTDAQEIRS</sequence>
<dbReference type="OrthoDB" id="29023at2759"/>
<comment type="subcellular location">
    <subcellularLocation>
        <location evidence="1">Membrane</location>
        <topology evidence="1">Multi-pass membrane protein</topology>
    </subcellularLocation>
</comment>
<dbReference type="GO" id="GO:0045724">
    <property type="term" value="P:positive regulation of cilium assembly"/>
    <property type="evidence" value="ECO:0007669"/>
    <property type="project" value="TreeGrafter"/>
</dbReference>
<gene>
    <name evidence="8" type="ORF">BOKJ2_LOCUS12106</name>
</gene>
<feature type="transmembrane region" description="Helical" evidence="7">
    <location>
        <begin position="182"/>
        <end position="204"/>
    </location>
</feature>
<evidence type="ECO:0000256" key="3">
    <source>
        <dbReference type="ARBA" id="ARBA00022692"/>
    </source>
</evidence>
<name>A0A811LDJ6_9BILA</name>
<dbReference type="GO" id="GO:0005789">
    <property type="term" value="C:endoplasmic reticulum membrane"/>
    <property type="evidence" value="ECO:0007669"/>
    <property type="project" value="TreeGrafter"/>
</dbReference>
<feature type="transmembrane region" description="Helical" evidence="7">
    <location>
        <begin position="134"/>
        <end position="162"/>
    </location>
</feature>
<dbReference type="GO" id="GO:0036064">
    <property type="term" value="C:ciliary basal body"/>
    <property type="evidence" value="ECO:0007669"/>
    <property type="project" value="TreeGrafter"/>
</dbReference>
<evidence type="ECO:0000256" key="4">
    <source>
        <dbReference type="ARBA" id="ARBA00022989"/>
    </source>
</evidence>
<evidence type="ECO:0000256" key="2">
    <source>
        <dbReference type="ARBA" id="ARBA00008803"/>
    </source>
</evidence>